<sequence length="162" mass="18230">MDTISTGNHILRARVIRETPAPSMPSPSDDIILVPEHRYALARPRGVVGVGEIERVGRTVAFHEEWRPGFTEVWDMTASEGANIMPTDISRLNRLEDETRTQLEGSRTIVITPRSLELYSVQFYARLMRPRGRDVVGVRTREEAAEILGVDELAMPPYDEGS</sequence>
<organism evidence="1 2">
    <name type="scientific">Rubricoccus marinus</name>
    <dbReference type="NCBI Taxonomy" id="716817"/>
    <lineage>
        <taxon>Bacteria</taxon>
        <taxon>Pseudomonadati</taxon>
        <taxon>Rhodothermota</taxon>
        <taxon>Rhodothermia</taxon>
        <taxon>Rhodothermales</taxon>
        <taxon>Rubricoccaceae</taxon>
        <taxon>Rubricoccus</taxon>
    </lineage>
</organism>
<evidence type="ECO:0000313" key="2">
    <source>
        <dbReference type="Proteomes" id="UP000216446"/>
    </source>
</evidence>
<name>A0A259TW24_9BACT</name>
<dbReference type="AlphaFoldDB" id="A0A259TW24"/>
<gene>
    <name evidence="1" type="ORF">BSZ36_02620</name>
</gene>
<comment type="caution">
    <text evidence="1">The sequence shown here is derived from an EMBL/GenBank/DDBJ whole genome shotgun (WGS) entry which is preliminary data.</text>
</comment>
<dbReference type="Proteomes" id="UP000216446">
    <property type="component" value="Unassembled WGS sequence"/>
</dbReference>
<dbReference type="EMBL" id="MQWB01000001">
    <property type="protein sequence ID" value="OZC01969.1"/>
    <property type="molecule type" value="Genomic_DNA"/>
</dbReference>
<proteinExistence type="predicted"/>
<reference evidence="1 2" key="1">
    <citation type="submission" date="2016-11" db="EMBL/GenBank/DDBJ databases">
        <title>Study of marine rhodopsin-containing bacteria.</title>
        <authorList>
            <person name="Yoshizawa S."/>
            <person name="Kumagai Y."/>
            <person name="Kogure K."/>
        </authorList>
    </citation>
    <scope>NUCLEOTIDE SEQUENCE [LARGE SCALE GENOMIC DNA]</scope>
    <source>
        <strain evidence="1 2">SG-29</strain>
    </source>
</reference>
<protein>
    <submittedName>
        <fullName evidence="1">Uncharacterized protein</fullName>
    </submittedName>
</protein>
<dbReference type="InParanoid" id="A0A259TW24"/>
<keyword evidence="2" id="KW-1185">Reference proteome</keyword>
<evidence type="ECO:0000313" key="1">
    <source>
        <dbReference type="EMBL" id="OZC01969.1"/>
    </source>
</evidence>
<accession>A0A259TW24</accession>